<dbReference type="PROSITE" id="PS51186">
    <property type="entry name" value="GNAT"/>
    <property type="match status" value="1"/>
</dbReference>
<gene>
    <name evidence="2" type="ORF">FHX42_000611</name>
</gene>
<dbReference type="Gene3D" id="3.40.630.30">
    <property type="match status" value="1"/>
</dbReference>
<protein>
    <recommendedName>
        <fullName evidence="1">N-acetyltransferase domain-containing protein</fullName>
    </recommendedName>
</protein>
<evidence type="ECO:0000313" key="3">
    <source>
        <dbReference type="Proteomes" id="UP000569329"/>
    </source>
</evidence>
<organism evidence="2 3">
    <name type="scientific">Halosaccharopolyspora lacisalsi</name>
    <dbReference type="NCBI Taxonomy" id="1000566"/>
    <lineage>
        <taxon>Bacteria</taxon>
        <taxon>Bacillati</taxon>
        <taxon>Actinomycetota</taxon>
        <taxon>Actinomycetes</taxon>
        <taxon>Pseudonocardiales</taxon>
        <taxon>Pseudonocardiaceae</taxon>
        <taxon>Halosaccharopolyspora</taxon>
    </lineage>
</organism>
<dbReference type="InterPro" id="IPR000182">
    <property type="entry name" value="GNAT_dom"/>
</dbReference>
<dbReference type="InterPro" id="IPR016181">
    <property type="entry name" value="Acyl_CoA_acyltransferase"/>
</dbReference>
<comment type="caution">
    <text evidence="2">The sequence shown here is derived from an EMBL/GenBank/DDBJ whole genome shotgun (WGS) entry which is preliminary data.</text>
</comment>
<keyword evidence="3" id="KW-1185">Reference proteome</keyword>
<dbReference type="InterPro" id="IPR016794">
    <property type="entry name" value="UCP21603_acetyltransf"/>
</dbReference>
<dbReference type="Pfam" id="PF13312">
    <property type="entry name" value="DUF4081"/>
    <property type="match status" value="1"/>
</dbReference>
<sequence length="309" mass="33506">MTAARTYEGRHRRERAVYHQHGGVRIWHPGRVLKLAGARRLEDRDLSGVRALLDADPAVACMVAARVEAVGLQPSRLGGELWGFGPKLDGLCFSGGNLIPLRGGRGAMRAFADRALRRGRICSSLVGPSEQVLALWRELAPDWGPAREVRPQQPLMVMSGPPRVRADPLVRPVRSDELDRYLPAAVAMFTEEVGVDPRDGGGADSYRARIAELIAGGRAFARFEGDRVVFKAEIGALSRSAGQIQGVWVHPRYRGTGLGTAGTATIADRLVRGMGRVASLYVNDFNVAARRAYGRVGFQQAGTFGTVLF</sequence>
<dbReference type="Proteomes" id="UP000569329">
    <property type="component" value="Unassembled WGS sequence"/>
</dbReference>
<dbReference type="InterPro" id="IPR025289">
    <property type="entry name" value="DUF4081"/>
</dbReference>
<feature type="domain" description="N-acetyltransferase" evidence="1">
    <location>
        <begin position="168"/>
        <end position="309"/>
    </location>
</feature>
<dbReference type="AlphaFoldDB" id="A0A839DMV1"/>
<dbReference type="SUPFAM" id="SSF55729">
    <property type="entry name" value="Acyl-CoA N-acyltransferases (Nat)"/>
    <property type="match status" value="1"/>
</dbReference>
<dbReference type="GO" id="GO:0016747">
    <property type="term" value="F:acyltransferase activity, transferring groups other than amino-acyl groups"/>
    <property type="evidence" value="ECO:0007669"/>
    <property type="project" value="InterPro"/>
</dbReference>
<reference evidence="2 3" key="1">
    <citation type="submission" date="2020-07" db="EMBL/GenBank/DDBJ databases">
        <title>Sequencing the genomes of 1000 actinobacteria strains.</title>
        <authorList>
            <person name="Klenk H.-P."/>
        </authorList>
    </citation>
    <scope>NUCLEOTIDE SEQUENCE [LARGE SCALE GENOMIC DNA]</scope>
    <source>
        <strain evidence="2 3">DSM 45975</strain>
    </source>
</reference>
<name>A0A839DMV1_9PSEU</name>
<evidence type="ECO:0000313" key="2">
    <source>
        <dbReference type="EMBL" id="MBA8823282.1"/>
    </source>
</evidence>
<dbReference type="PIRSF" id="PIRSF021603">
    <property type="entry name" value="UCP21603_acetyltransf"/>
    <property type="match status" value="1"/>
</dbReference>
<evidence type="ECO:0000259" key="1">
    <source>
        <dbReference type="PROSITE" id="PS51186"/>
    </source>
</evidence>
<proteinExistence type="predicted"/>
<dbReference type="EMBL" id="JACGWZ010000001">
    <property type="protein sequence ID" value="MBA8823282.1"/>
    <property type="molecule type" value="Genomic_DNA"/>
</dbReference>
<dbReference type="Pfam" id="PF00583">
    <property type="entry name" value="Acetyltransf_1"/>
    <property type="match status" value="1"/>
</dbReference>
<accession>A0A839DMV1</accession>